<comment type="cofactor">
    <cofactor evidence="15 18">
        <name>heme b</name>
        <dbReference type="ChEBI" id="CHEBI:60344"/>
    </cofactor>
    <text evidence="15 18">Binds 1 heme b (iron(II)-protoporphyrin IX) group per subunit.</text>
</comment>
<dbReference type="RefSeq" id="XP_021843635.2">
    <property type="nucleotide sequence ID" value="XM_021987943.2"/>
</dbReference>
<dbReference type="CDD" id="cd00693">
    <property type="entry name" value="secretory_peroxidase"/>
    <property type="match status" value="1"/>
</dbReference>
<organism evidence="22 23">
    <name type="scientific">Spinacia oleracea</name>
    <name type="common">Spinach</name>
    <dbReference type="NCBI Taxonomy" id="3562"/>
    <lineage>
        <taxon>Eukaryota</taxon>
        <taxon>Viridiplantae</taxon>
        <taxon>Streptophyta</taxon>
        <taxon>Embryophyta</taxon>
        <taxon>Tracheophyta</taxon>
        <taxon>Spermatophyta</taxon>
        <taxon>Magnoliopsida</taxon>
        <taxon>eudicotyledons</taxon>
        <taxon>Gunneridae</taxon>
        <taxon>Pentapetalae</taxon>
        <taxon>Caryophyllales</taxon>
        <taxon>Chenopodiaceae</taxon>
        <taxon>Chenopodioideae</taxon>
        <taxon>Anserineae</taxon>
        <taxon>Spinacia</taxon>
    </lineage>
</organism>
<evidence type="ECO:0000256" key="16">
    <source>
        <dbReference type="PIRSR" id="PIRSR600823-4"/>
    </source>
</evidence>
<dbReference type="GO" id="GO:0004601">
    <property type="term" value="F:peroxidase activity"/>
    <property type="evidence" value="ECO:0000318"/>
    <property type="project" value="GO_Central"/>
</dbReference>
<sequence length="410" mass="44759">MSCQTPVILLKATIWVILILMSIVGESHGYRLHKTRSRLGHRGKFNGDVYALEGGHKRSRVLYVSPESDRTPFTPFTPFTSFTPFTPFSPMRSPSFPKTPSTPPTKPTRPPGLQVGFYKGQCPSTNVDVEATITAKVQEHFRKDATLLPALLRMQFHDCFVHGCDASILIDGPSSEKAAGPNLSVRGYELIDALKGVAEAECPGVVSCADIIAIATKQLIKLGGGPEYSVQLGRRDGLISKAQDVSLPSPFASVTQSIVAFGAKKFTPEEMVVLFGGHTVGKSHCTFFQDRLHVGASLFDPNMDPSLRRQLSLTCPKDTTTNNLAFLDQNLQSSNRFDNSFFDQILKGRGVLPIDQALARDPQTSGFVLQFAQNPALFNAKFVSAMVKMQALDVLLGNQGQIRKVCSKVN</sequence>
<comment type="similarity">
    <text evidence="18">Belongs to the peroxidase family. Classical plant (class III) peroxidase subfamily.</text>
</comment>
<evidence type="ECO:0000256" key="1">
    <source>
        <dbReference type="ARBA" id="ARBA00000189"/>
    </source>
</evidence>
<dbReference type="PRINTS" id="PR00461">
    <property type="entry name" value="PLPEROXIDASE"/>
</dbReference>
<feature type="binding site" description="axial binding residue" evidence="15">
    <location>
        <position position="278"/>
    </location>
    <ligand>
        <name>heme b</name>
        <dbReference type="ChEBI" id="CHEBI:60344"/>
    </ligand>
    <ligandPart>
        <name>Fe</name>
        <dbReference type="ChEBI" id="CHEBI:18248"/>
    </ligandPart>
</feature>
<evidence type="ECO:0000256" key="15">
    <source>
        <dbReference type="PIRSR" id="PIRSR600823-3"/>
    </source>
</evidence>
<comment type="catalytic activity">
    <reaction evidence="1 18">
        <text>2 a phenolic donor + H2O2 = 2 a phenolic radical donor + 2 H2O</text>
        <dbReference type="Rhea" id="RHEA:56136"/>
        <dbReference type="ChEBI" id="CHEBI:15377"/>
        <dbReference type="ChEBI" id="CHEBI:16240"/>
        <dbReference type="ChEBI" id="CHEBI:139520"/>
        <dbReference type="ChEBI" id="CHEBI:139521"/>
        <dbReference type="EC" id="1.11.1.7"/>
    </reaction>
</comment>
<keyword evidence="22" id="KW-1185">Reference proteome</keyword>
<dbReference type="InterPro" id="IPR010255">
    <property type="entry name" value="Haem_peroxidase_sf"/>
</dbReference>
<feature type="binding site" evidence="15">
    <location>
        <position position="165"/>
    </location>
    <ligand>
        <name>Ca(2+)</name>
        <dbReference type="ChEBI" id="CHEBI:29108"/>
        <label>1</label>
    </ligand>
</feature>
<keyword evidence="20" id="KW-0812">Transmembrane</keyword>
<keyword evidence="7 15" id="KW-0479">Metal-binding</keyword>
<evidence type="ECO:0000256" key="3">
    <source>
        <dbReference type="ARBA" id="ARBA00012313"/>
    </source>
</evidence>
<evidence type="ECO:0000313" key="23">
    <source>
        <dbReference type="RefSeq" id="XP_021843635.2"/>
    </source>
</evidence>
<evidence type="ECO:0000256" key="6">
    <source>
        <dbReference type="ARBA" id="ARBA00022617"/>
    </source>
</evidence>
<feature type="active site" description="Proton acceptor" evidence="13">
    <location>
        <position position="157"/>
    </location>
</feature>
<evidence type="ECO:0000256" key="12">
    <source>
        <dbReference type="ARBA" id="ARBA00023324"/>
    </source>
</evidence>
<dbReference type="GO" id="GO:0140825">
    <property type="term" value="F:lactoperoxidase activity"/>
    <property type="evidence" value="ECO:0007669"/>
    <property type="project" value="UniProtKB-EC"/>
</dbReference>
<dbReference type="Pfam" id="PF00141">
    <property type="entry name" value="peroxidase"/>
    <property type="match status" value="1"/>
</dbReference>
<keyword evidence="4 18" id="KW-0964">Secreted</keyword>
<dbReference type="Proteomes" id="UP000813463">
    <property type="component" value="Chromosome 4"/>
</dbReference>
<keyword evidence="10 15" id="KW-0408">Iron</keyword>
<evidence type="ECO:0000256" key="4">
    <source>
        <dbReference type="ARBA" id="ARBA00022525"/>
    </source>
</evidence>
<keyword evidence="9 18" id="KW-0560">Oxidoreductase</keyword>
<feature type="transmembrane region" description="Helical" evidence="20">
    <location>
        <begin position="12"/>
        <end position="32"/>
    </location>
</feature>
<accession>A0A9R0I7I4</accession>
<dbReference type="InterPro" id="IPR000823">
    <property type="entry name" value="Peroxidase_pln"/>
</dbReference>
<comment type="subcellular location">
    <subcellularLocation>
        <location evidence="18">Secreted</location>
    </subcellularLocation>
</comment>
<dbReference type="Gene3D" id="1.10.420.10">
    <property type="entry name" value="Peroxidase, domain 2"/>
    <property type="match status" value="1"/>
</dbReference>
<keyword evidence="5 18" id="KW-0575">Peroxidase</keyword>
<name>A0A9R0I7I4_SPIOL</name>
<comment type="cofactor">
    <cofactor evidence="15 18">
        <name>Ca(2+)</name>
        <dbReference type="ChEBI" id="CHEBI:29108"/>
    </cofactor>
    <text evidence="15 18">Binds 2 calcium ions per subunit.</text>
</comment>
<feature type="binding site" evidence="14">
    <location>
        <position position="248"/>
    </location>
    <ligand>
        <name>substrate</name>
    </ligand>
</feature>
<feature type="binding site" evidence="15">
    <location>
        <position position="167"/>
    </location>
    <ligand>
        <name>Ca(2+)</name>
        <dbReference type="ChEBI" id="CHEBI:29108"/>
        <label>1</label>
    </ligand>
</feature>
<keyword evidence="11 17" id="KW-1015">Disulfide bond</keyword>
<dbReference type="PANTHER" id="PTHR31517">
    <property type="match status" value="1"/>
</dbReference>
<feature type="binding site" evidence="15">
    <location>
        <position position="338"/>
    </location>
    <ligand>
        <name>Ca(2+)</name>
        <dbReference type="ChEBI" id="CHEBI:29108"/>
        <label>2</label>
    </ligand>
</feature>
<comment type="function">
    <text evidence="2">Removal of H(2)O(2), oxidation of toxic reductants, biosynthesis and degradation of lignin, suberization, auxin catabolism, response to environmental stresses such as wounding, pathogen attack and oxidative stress. These functions might be dependent on each isozyme/isoform in each plant tissue.</text>
</comment>
<feature type="binding site" evidence="15">
    <location>
        <position position="279"/>
    </location>
    <ligand>
        <name>Ca(2+)</name>
        <dbReference type="ChEBI" id="CHEBI:29108"/>
        <label>2</label>
    </ligand>
</feature>
<evidence type="ECO:0000256" key="19">
    <source>
        <dbReference type="SAM" id="MobiDB-lite"/>
    </source>
</evidence>
<keyword evidence="20" id="KW-1133">Transmembrane helix</keyword>
<feature type="domain" description="Plant heme peroxidase family profile" evidence="21">
    <location>
        <begin position="112"/>
        <end position="410"/>
    </location>
</feature>
<dbReference type="GO" id="GO:0009505">
    <property type="term" value="C:plant-type cell wall"/>
    <property type="evidence" value="ECO:0000318"/>
    <property type="project" value="GO_Central"/>
</dbReference>
<dbReference type="GO" id="GO:0005576">
    <property type="term" value="C:extracellular region"/>
    <property type="evidence" value="ECO:0007669"/>
    <property type="project" value="UniProtKB-SubCell"/>
</dbReference>
<keyword evidence="12 18" id="KW-0376">Hydrogen peroxide</keyword>
<feature type="binding site" evidence="15">
    <location>
        <position position="158"/>
    </location>
    <ligand>
        <name>Ca(2+)</name>
        <dbReference type="ChEBI" id="CHEBI:29108"/>
        <label>1</label>
    </ligand>
</feature>
<dbReference type="KEGG" id="soe:110783589"/>
<feature type="compositionally biased region" description="Pro residues" evidence="19">
    <location>
        <begin position="100"/>
        <end position="110"/>
    </location>
</feature>
<dbReference type="AlphaFoldDB" id="A0A9R0I7I4"/>
<dbReference type="GO" id="GO:0042744">
    <property type="term" value="P:hydrogen peroxide catabolic process"/>
    <property type="evidence" value="ECO:0007669"/>
    <property type="project" value="UniProtKB-KW"/>
</dbReference>
<keyword evidence="6 18" id="KW-0349">Heme</keyword>
<dbReference type="EC" id="1.11.1.7" evidence="3 18"/>
<evidence type="ECO:0000256" key="10">
    <source>
        <dbReference type="ARBA" id="ARBA00023004"/>
    </source>
</evidence>
<reference evidence="23" key="2">
    <citation type="submission" date="2025-08" db="UniProtKB">
        <authorList>
            <consortium name="RefSeq"/>
        </authorList>
    </citation>
    <scope>IDENTIFICATION</scope>
    <source>
        <tissue evidence="23">Leaf</tissue>
    </source>
</reference>
<evidence type="ECO:0000256" key="9">
    <source>
        <dbReference type="ARBA" id="ARBA00023002"/>
    </source>
</evidence>
<dbReference type="GO" id="GO:0020037">
    <property type="term" value="F:heme binding"/>
    <property type="evidence" value="ECO:0007669"/>
    <property type="project" value="UniProtKB-UniRule"/>
</dbReference>
<feature type="disulfide bond" evidence="17">
    <location>
        <begin position="159"/>
        <end position="164"/>
    </location>
</feature>
<feature type="binding site" evidence="15">
    <location>
        <position position="161"/>
    </location>
    <ligand>
        <name>Ca(2+)</name>
        <dbReference type="ChEBI" id="CHEBI:29108"/>
        <label>1</label>
    </ligand>
</feature>
<evidence type="ECO:0000256" key="5">
    <source>
        <dbReference type="ARBA" id="ARBA00022559"/>
    </source>
</evidence>
<feature type="disulfide bond" evidence="17">
    <location>
        <begin position="285"/>
        <end position="315"/>
    </location>
</feature>
<feature type="binding site" evidence="15">
    <location>
        <position position="328"/>
    </location>
    <ligand>
        <name>Ca(2+)</name>
        <dbReference type="ChEBI" id="CHEBI:29108"/>
        <label>2</label>
    </ligand>
</feature>
<dbReference type="PANTHER" id="PTHR31517:SF59">
    <property type="entry name" value="PEROXIDASE"/>
    <property type="match status" value="1"/>
</dbReference>
<dbReference type="GO" id="GO:0006950">
    <property type="term" value="P:response to stress"/>
    <property type="evidence" value="ECO:0000318"/>
    <property type="project" value="GO_Central"/>
</dbReference>
<gene>
    <name evidence="23" type="primary">LOC110783589</name>
</gene>
<evidence type="ECO:0000259" key="21">
    <source>
        <dbReference type="PROSITE" id="PS50873"/>
    </source>
</evidence>
<dbReference type="InterPro" id="IPR002016">
    <property type="entry name" value="Haem_peroxidase"/>
</dbReference>
<dbReference type="PRINTS" id="PR00458">
    <property type="entry name" value="PEROXIDASE"/>
</dbReference>
<evidence type="ECO:0000313" key="22">
    <source>
        <dbReference type="Proteomes" id="UP000813463"/>
    </source>
</evidence>
<dbReference type="GO" id="GO:0046872">
    <property type="term" value="F:metal ion binding"/>
    <property type="evidence" value="ECO:0007669"/>
    <property type="project" value="UniProtKB-UniRule"/>
</dbReference>
<evidence type="ECO:0000256" key="11">
    <source>
        <dbReference type="ARBA" id="ARBA00023157"/>
    </source>
</evidence>
<feature type="compositionally biased region" description="Low complexity" evidence="19">
    <location>
        <begin position="90"/>
        <end position="99"/>
    </location>
</feature>
<evidence type="ECO:0000256" key="7">
    <source>
        <dbReference type="ARBA" id="ARBA00022723"/>
    </source>
</evidence>
<dbReference type="GO" id="GO:0006979">
    <property type="term" value="P:response to oxidative stress"/>
    <property type="evidence" value="ECO:0007669"/>
    <property type="project" value="UniProtKB-UniRule"/>
</dbReference>
<keyword evidence="20" id="KW-0472">Membrane</keyword>
<protein>
    <recommendedName>
        <fullName evidence="3 18">Peroxidase</fullName>
        <ecNumber evidence="3 18">1.11.1.7</ecNumber>
    </recommendedName>
</protein>
<evidence type="ECO:0000256" key="20">
    <source>
        <dbReference type="SAM" id="Phobius"/>
    </source>
</evidence>
<keyword evidence="8 15" id="KW-0106">Calcium</keyword>
<dbReference type="Gene3D" id="1.10.520.10">
    <property type="match status" value="1"/>
</dbReference>
<feature type="disulfide bond" evidence="17">
    <location>
        <begin position="122"/>
        <end position="202"/>
    </location>
</feature>
<evidence type="ECO:0000256" key="13">
    <source>
        <dbReference type="PIRSR" id="PIRSR600823-1"/>
    </source>
</evidence>
<evidence type="ECO:0000256" key="2">
    <source>
        <dbReference type="ARBA" id="ARBA00002322"/>
    </source>
</evidence>
<proteinExistence type="inferred from homology"/>
<dbReference type="InterPro" id="IPR033905">
    <property type="entry name" value="Secretory_peroxidase"/>
</dbReference>
<feature type="region of interest" description="Disordered" evidence="19">
    <location>
        <begin position="90"/>
        <end position="112"/>
    </location>
</feature>
<feature type="binding site" evidence="15">
    <location>
        <position position="163"/>
    </location>
    <ligand>
        <name>Ca(2+)</name>
        <dbReference type="ChEBI" id="CHEBI:29108"/>
        <label>1</label>
    </ligand>
</feature>
<feature type="disulfide bond" evidence="17">
    <location>
        <begin position="208"/>
        <end position="406"/>
    </location>
</feature>
<dbReference type="SUPFAM" id="SSF48113">
    <property type="entry name" value="Heme-dependent peroxidases"/>
    <property type="match status" value="1"/>
</dbReference>
<reference evidence="22" key="1">
    <citation type="journal article" date="2021" name="Nat. Commun.">
        <title>Genomic analyses provide insights into spinach domestication and the genetic basis of agronomic traits.</title>
        <authorList>
            <person name="Cai X."/>
            <person name="Sun X."/>
            <person name="Xu C."/>
            <person name="Sun H."/>
            <person name="Wang X."/>
            <person name="Ge C."/>
            <person name="Zhang Z."/>
            <person name="Wang Q."/>
            <person name="Fei Z."/>
            <person name="Jiao C."/>
            <person name="Wang Q."/>
        </authorList>
    </citation>
    <scope>NUCLEOTIDE SEQUENCE [LARGE SCALE GENOMIC DNA]</scope>
    <source>
        <strain evidence="22">cv. Varoflay</strain>
    </source>
</reference>
<evidence type="ECO:0000256" key="18">
    <source>
        <dbReference type="RuleBase" id="RU362060"/>
    </source>
</evidence>
<dbReference type="PROSITE" id="PS50873">
    <property type="entry name" value="PEROXIDASE_4"/>
    <property type="match status" value="1"/>
</dbReference>
<feature type="binding site" evidence="15">
    <location>
        <position position="176"/>
    </location>
    <ligand>
        <name>Ca(2+)</name>
        <dbReference type="ChEBI" id="CHEBI:29108"/>
        <label>1</label>
    </ligand>
</feature>
<evidence type="ECO:0000256" key="8">
    <source>
        <dbReference type="ARBA" id="ARBA00022837"/>
    </source>
</evidence>
<feature type="site" description="Transition state stabilizer" evidence="16">
    <location>
        <position position="153"/>
    </location>
</feature>
<evidence type="ECO:0000256" key="17">
    <source>
        <dbReference type="PIRSR" id="PIRSR600823-5"/>
    </source>
</evidence>
<dbReference type="GeneID" id="110783589"/>
<evidence type="ECO:0000256" key="14">
    <source>
        <dbReference type="PIRSR" id="PIRSR600823-2"/>
    </source>
</evidence>